<evidence type="ECO:0000256" key="1">
    <source>
        <dbReference type="ARBA" id="ARBA00004123"/>
    </source>
</evidence>
<dbReference type="GO" id="GO:0005634">
    <property type="term" value="C:nucleus"/>
    <property type="evidence" value="ECO:0007669"/>
    <property type="project" value="UniProtKB-SubCell"/>
</dbReference>
<dbReference type="Pfam" id="PF00856">
    <property type="entry name" value="SET"/>
    <property type="match status" value="1"/>
</dbReference>
<gene>
    <name evidence="10" type="ORF">SASPL_100792</name>
</gene>
<comment type="caution">
    <text evidence="10">The sequence shown here is derived from an EMBL/GenBank/DDBJ whole genome shotgun (WGS) entry which is preliminary data.</text>
</comment>
<feature type="region of interest" description="Disordered" evidence="8">
    <location>
        <begin position="552"/>
        <end position="633"/>
    </location>
</feature>
<comment type="subcellular location">
    <subcellularLocation>
        <location evidence="2">Chromosome</location>
    </subcellularLocation>
    <subcellularLocation>
        <location evidence="1">Nucleus</location>
    </subcellularLocation>
</comment>
<keyword evidence="7" id="KW-0539">Nucleus</keyword>
<reference evidence="10" key="2">
    <citation type="submission" date="2020-08" db="EMBL/GenBank/DDBJ databases">
        <title>Plant Genome Project.</title>
        <authorList>
            <person name="Zhang R.-G."/>
        </authorList>
    </citation>
    <scope>NUCLEOTIDE SEQUENCE</scope>
    <source>
        <strain evidence="10">Huo1</strain>
        <tissue evidence="10">Leaf</tissue>
    </source>
</reference>
<dbReference type="AlphaFoldDB" id="A0A8X9ACT2"/>
<name>A0A8X9ACT2_SALSN</name>
<proteinExistence type="predicted"/>
<dbReference type="GO" id="GO:0032259">
    <property type="term" value="P:methylation"/>
    <property type="evidence" value="ECO:0007669"/>
    <property type="project" value="UniProtKB-KW"/>
</dbReference>
<evidence type="ECO:0000256" key="6">
    <source>
        <dbReference type="ARBA" id="ARBA00022691"/>
    </source>
</evidence>
<keyword evidence="6" id="KW-0949">S-adenosyl-L-methionine</keyword>
<dbReference type="Proteomes" id="UP000298416">
    <property type="component" value="Unassembled WGS sequence"/>
</dbReference>
<dbReference type="Gene3D" id="2.170.270.10">
    <property type="entry name" value="SET domain"/>
    <property type="match status" value="1"/>
</dbReference>
<dbReference type="SUPFAM" id="SSF82199">
    <property type="entry name" value="SET domain"/>
    <property type="match status" value="1"/>
</dbReference>
<dbReference type="InterPro" id="IPR046341">
    <property type="entry name" value="SET_dom_sf"/>
</dbReference>
<evidence type="ECO:0000256" key="7">
    <source>
        <dbReference type="ARBA" id="ARBA00023242"/>
    </source>
</evidence>
<accession>A0A8X9ACT2</accession>
<evidence type="ECO:0000259" key="9">
    <source>
        <dbReference type="Pfam" id="PF00856"/>
    </source>
</evidence>
<dbReference type="PANTHER" id="PTHR22884">
    <property type="entry name" value="SET DOMAIN PROTEINS"/>
    <property type="match status" value="1"/>
</dbReference>
<evidence type="ECO:0000256" key="4">
    <source>
        <dbReference type="ARBA" id="ARBA00022603"/>
    </source>
</evidence>
<keyword evidence="5" id="KW-0808">Transferase</keyword>
<keyword evidence="3" id="KW-0158">Chromosome</keyword>
<dbReference type="GO" id="GO:0008168">
    <property type="term" value="F:methyltransferase activity"/>
    <property type="evidence" value="ECO:0007669"/>
    <property type="project" value="UniProtKB-KW"/>
</dbReference>
<dbReference type="InterPro" id="IPR050777">
    <property type="entry name" value="SET2_Histone-Lys_MeTrsfase"/>
</dbReference>
<dbReference type="EMBL" id="PNBA02000001">
    <property type="protein sequence ID" value="KAG6435911.1"/>
    <property type="molecule type" value="Genomic_DNA"/>
</dbReference>
<evidence type="ECO:0000256" key="5">
    <source>
        <dbReference type="ARBA" id="ARBA00022679"/>
    </source>
</evidence>
<feature type="compositionally biased region" description="Polar residues" evidence="8">
    <location>
        <begin position="552"/>
        <end position="568"/>
    </location>
</feature>
<evidence type="ECO:0000256" key="3">
    <source>
        <dbReference type="ARBA" id="ARBA00022454"/>
    </source>
</evidence>
<keyword evidence="11" id="KW-1185">Reference proteome</keyword>
<dbReference type="GO" id="GO:0005694">
    <property type="term" value="C:chromosome"/>
    <property type="evidence" value="ECO:0007669"/>
    <property type="project" value="UniProtKB-SubCell"/>
</dbReference>
<evidence type="ECO:0000256" key="2">
    <source>
        <dbReference type="ARBA" id="ARBA00004286"/>
    </source>
</evidence>
<evidence type="ECO:0000313" key="10">
    <source>
        <dbReference type="EMBL" id="KAG6435911.1"/>
    </source>
</evidence>
<keyword evidence="4" id="KW-0489">Methyltransferase</keyword>
<protein>
    <recommendedName>
        <fullName evidence="9">SET domain-containing protein</fullName>
    </recommendedName>
</protein>
<feature type="compositionally biased region" description="Basic and acidic residues" evidence="8">
    <location>
        <begin position="579"/>
        <end position="604"/>
    </location>
</feature>
<sequence length="820" mass="90894">MIVSLRKNDSPPVCNWDVLDVHAYEARQRDYGMMGYKHFYFMTLNGSEVIDACAKGNLGRFINHSCDAICRTEKWMVNGEVCIGLFSLRVIKKDDSDDEYTEPVMTCDQRDMSEDWNAIILNNSKDEIANEPSDRIYRDKKLISAVGDSLITSHTSETSPQLAEGVDSARVEIRVTDGFGVYDSIGNHSTANIVDKLNNNSPVGKILKESTPAGYRVECEGIVSQMHDSSQIEDITSELDGTVNKSMSSTHKKAIGVSHSKSLSDKVESKRNLKYGTVEGSDELAKSNWLTQTKRLLSSIKKGKPKLNVLKDKLSLNIIKLNSESKKLQKNSLSHHLEAVEGKLNELLDPEGGISKRIDASRGYLKLLLLTAATGNNGHGEAIQSNRDLSMILDALLKTKSRTVLVDIINKNGLHLLHNILKRYRKEFIKTPILRKLLKVLEYLATRGILTLEHITGGPACPGVESFKDSVLALTEHADKQVHQIARNFRDKWIPRSLRKTCCMEKEDGAFEYQQPTSHGELSVPYDQWREGKPTEALNSIETQPVDAYGTTETSTVELSAAGSSCRTSEPKTHKRKSRWDNPAEHPQSRCRNDLVGEDKHNDNEDIPPGFGTPCNGSVIPSDASSTPDHQERGMQMKQHFVNAVLGEPQLRFSARKPIAYGVPYSIMQQFEVPQAEISDGWTMAPGVPFHPFPPLPPCAPTELDQSTSARCASLSASIQMAGQSSDTCLINQTFQQNTKTCSMDSSHVSVAIGRPDLQQGGSCSLGMKFFTQQKFTPSKVPPWVRMRNGWGSAGNNARIGFPGVGLANSSEDYRKEFFM</sequence>
<feature type="domain" description="SET" evidence="9">
    <location>
        <begin position="22"/>
        <end position="94"/>
    </location>
</feature>
<dbReference type="InterPro" id="IPR001214">
    <property type="entry name" value="SET_dom"/>
</dbReference>
<reference evidence="10" key="1">
    <citation type="submission" date="2018-01" db="EMBL/GenBank/DDBJ databases">
        <authorList>
            <person name="Mao J.F."/>
        </authorList>
    </citation>
    <scope>NUCLEOTIDE SEQUENCE</scope>
    <source>
        <strain evidence="10">Huo1</strain>
        <tissue evidence="10">Leaf</tissue>
    </source>
</reference>
<organism evidence="10">
    <name type="scientific">Salvia splendens</name>
    <name type="common">Scarlet sage</name>
    <dbReference type="NCBI Taxonomy" id="180675"/>
    <lineage>
        <taxon>Eukaryota</taxon>
        <taxon>Viridiplantae</taxon>
        <taxon>Streptophyta</taxon>
        <taxon>Embryophyta</taxon>
        <taxon>Tracheophyta</taxon>
        <taxon>Spermatophyta</taxon>
        <taxon>Magnoliopsida</taxon>
        <taxon>eudicotyledons</taxon>
        <taxon>Gunneridae</taxon>
        <taxon>Pentapetalae</taxon>
        <taxon>asterids</taxon>
        <taxon>lamiids</taxon>
        <taxon>Lamiales</taxon>
        <taxon>Lamiaceae</taxon>
        <taxon>Nepetoideae</taxon>
        <taxon>Mentheae</taxon>
        <taxon>Salviinae</taxon>
        <taxon>Salvia</taxon>
        <taxon>Salvia subgen. Calosphace</taxon>
        <taxon>core Calosphace</taxon>
    </lineage>
</organism>
<evidence type="ECO:0000256" key="8">
    <source>
        <dbReference type="SAM" id="MobiDB-lite"/>
    </source>
</evidence>
<evidence type="ECO:0000313" key="11">
    <source>
        <dbReference type="Proteomes" id="UP000298416"/>
    </source>
</evidence>